<evidence type="ECO:0000313" key="2">
    <source>
        <dbReference type="EMBL" id="GID09644.1"/>
    </source>
</evidence>
<reference evidence="2" key="1">
    <citation type="submission" date="2021-01" db="EMBL/GenBank/DDBJ databases">
        <title>Whole genome shotgun sequence of Actinocatenispora rupis NBRC 107355.</title>
        <authorList>
            <person name="Komaki H."/>
            <person name="Tamura T."/>
        </authorList>
    </citation>
    <scope>NUCLEOTIDE SEQUENCE</scope>
    <source>
        <strain evidence="2">NBRC 107355</strain>
    </source>
</reference>
<dbReference type="AlphaFoldDB" id="A0A8J3NBS1"/>
<evidence type="ECO:0000313" key="3">
    <source>
        <dbReference type="Proteomes" id="UP000612808"/>
    </source>
</evidence>
<sequence>MATSGSSTSDTCGVCHGALNRASLARTRRPVGALDSADDGAGSSPADRSGAAGGVGRPAGTPSRRSAGSAAGPGATSAGRSGRTLRSDNAHP</sequence>
<gene>
    <name evidence="2" type="ORF">Aru02nite_05330</name>
</gene>
<comment type="caution">
    <text evidence="2">The sequence shown here is derived from an EMBL/GenBank/DDBJ whole genome shotgun (WGS) entry which is preliminary data.</text>
</comment>
<organism evidence="2 3">
    <name type="scientific">Actinocatenispora rupis</name>
    <dbReference type="NCBI Taxonomy" id="519421"/>
    <lineage>
        <taxon>Bacteria</taxon>
        <taxon>Bacillati</taxon>
        <taxon>Actinomycetota</taxon>
        <taxon>Actinomycetes</taxon>
        <taxon>Micromonosporales</taxon>
        <taxon>Micromonosporaceae</taxon>
        <taxon>Actinocatenispora</taxon>
    </lineage>
</organism>
<dbReference type="EMBL" id="BOMB01000001">
    <property type="protein sequence ID" value="GID09644.1"/>
    <property type="molecule type" value="Genomic_DNA"/>
</dbReference>
<feature type="compositionally biased region" description="Low complexity" evidence="1">
    <location>
        <begin position="59"/>
        <end position="82"/>
    </location>
</feature>
<accession>A0A8J3NBS1</accession>
<evidence type="ECO:0000256" key="1">
    <source>
        <dbReference type="SAM" id="MobiDB-lite"/>
    </source>
</evidence>
<proteinExistence type="predicted"/>
<dbReference type="Proteomes" id="UP000612808">
    <property type="component" value="Unassembled WGS sequence"/>
</dbReference>
<name>A0A8J3NBS1_9ACTN</name>
<keyword evidence="3" id="KW-1185">Reference proteome</keyword>
<protein>
    <submittedName>
        <fullName evidence="2">Uncharacterized protein</fullName>
    </submittedName>
</protein>
<feature type="region of interest" description="Disordered" evidence="1">
    <location>
        <begin position="26"/>
        <end position="92"/>
    </location>
</feature>